<organism evidence="2 3">
    <name type="scientific">Actinomadura barringtoniae</name>
    <dbReference type="NCBI Taxonomy" id="1427535"/>
    <lineage>
        <taxon>Bacteria</taxon>
        <taxon>Bacillati</taxon>
        <taxon>Actinomycetota</taxon>
        <taxon>Actinomycetes</taxon>
        <taxon>Streptosporangiales</taxon>
        <taxon>Thermomonosporaceae</taxon>
        <taxon>Actinomadura</taxon>
    </lineage>
</organism>
<dbReference type="RefSeq" id="WP_208259058.1">
    <property type="nucleotide sequence ID" value="NZ_JAGEOJ010000012.1"/>
</dbReference>
<feature type="compositionally biased region" description="Basic residues" evidence="1">
    <location>
        <begin position="1"/>
        <end position="16"/>
    </location>
</feature>
<reference evidence="2" key="1">
    <citation type="submission" date="2021-03" db="EMBL/GenBank/DDBJ databases">
        <authorList>
            <person name="Kanchanasin P."/>
            <person name="Saeng-In P."/>
            <person name="Phongsopitanun W."/>
            <person name="Yuki M."/>
            <person name="Kudo T."/>
            <person name="Ohkuma M."/>
            <person name="Tanasupawat S."/>
        </authorList>
    </citation>
    <scope>NUCLEOTIDE SEQUENCE</scope>
    <source>
        <strain evidence="2">GKU 128</strain>
    </source>
</reference>
<evidence type="ECO:0000256" key="1">
    <source>
        <dbReference type="SAM" id="MobiDB-lite"/>
    </source>
</evidence>
<keyword evidence="3" id="KW-1185">Reference proteome</keyword>
<comment type="caution">
    <text evidence="2">The sequence shown here is derived from an EMBL/GenBank/DDBJ whole genome shotgun (WGS) entry which is preliminary data.</text>
</comment>
<dbReference type="Proteomes" id="UP000669179">
    <property type="component" value="Unassembled WGS sequence"/>
</dbReference>
<evidence type="ECO:0000313" key="2">
    <source>
        <dbReference type="EMBL" id="MBO2451163.1"/>
    </source>
</evidence>
<proteinExistence type="predicted"/>
<feature type="region of interest" description="Disordered" evidence="1">
    <location>
        <begin position="1"/>
        <end position="49"/>
    </location>
</feature>
<dbReference type="AlphaFoldDB" id="A0A939T5X6"/>
<dbReference type="EMBL" id="JAGEOJ010000012">
    <property type="protein sequence ID" value="MBO2451163.1"/>
    <property type="molecule type" value="Genomic_DNA"/>
</dbReference>
<accession>A0A939T5X6</accession>
<name>A0A939T5X6_9ACTN</name>
<evidence type="ECO:0000313" key="3">
    <source>
        <dbReference type="Proteomes" id="UP000669179"/>
    </source>
</evidence>
<gene>
    <name evidence="2" type="ORF">J4573_29000</name>
</gene>
<sequence>MGQKKAPKSGKAKKAAIKANRSAKQAKKQAGRQSPVAAVPPTAAQPPAE</sequence>
<feature type="compositionally biased region" description="Low complexity" evidence="1">
    <location>
        <begin position="35"/>
        <end position="49"/>
    </location>
</feature>
<protein>
    <submittedName>
        <fullName evidence="2">Uncharacterized protein</fullName>
    </submittedName>
</protein>